<evidence type="ECO:0000256" key="9">
    <source>
        <dbReference type="ARBA" id="ARBA00049563"/>
    </source>
</evidence>
<name>A0A1F8FFY8_9BACT</name>
<dbReference type="HAMAP" id="MF_00185">
    <property type="entry name" value="IPP_trans"/>
    <property type="match status" value="1"/>
</dbReference>
<protein>
    <recommendedName>
        <fullName evidence="10">tRNA dimethylallyltransferase</fullName>
        <ecNumber evidence="10">2.5.1.75</ecNumber>
    </recommendedName>
    <alternativeName>
        <fullName evidence="10">Dimethylallyl diphosphate:tRNA dimethylallyltransferase</fullName>
        <shortName evidence="10">DMAPP:tRNA dimethylallyltransferase</shortName>
        <shortName evidence="10">DMATase</shortName>
    </alternativeName>
    <alternativeName>
        <fullName evidence="10">Isopentenyl-diphosphate:tRNA isopentenyltransferase</fullName>
        <shortName evidence="10">IPP transferase</shortName>
        <shortName evidence="10">IPPT</shortName>
        <shortName evidence="10">IPTase</shortName>
    </alternativeName>
</protein>
<dbReference type="InterPro" id="IPR018022">
    <property type="entry name" value="IPT"/>
</dbReference>
<keyword evidence="7 10" id="KW-0067">ATP-binding</keyword>
<keyword evidence="6 10" id="KW-0547">Nucleotide-binding</keyword>
<dbReference type="GO" id="GO:0005524">
    <property type="term" value="F:ATP binding"/>
    <property type="evidence" value="ECO:0007669"/>
    <property type="project" value="UniProtKB-UniRule"/>
</dbReference>
<dbReference type="Pfam" id="PF01715">
    <property type="entry name" value="IPPT"/>
    <property type="match status" value="1"/>
</dbReference>
<comment type="catalytic activity">
    <reaction evidence="9 10 11">
        <text>adenosine(37) in tRNA + dimethylallyl diphosphate = N(6)-dimethylallyladenosine(37) in tRNA + diphosphate</text>
        <dbReference type="Rhea" id="RHEA:26482"/>
        <dbReference type="Rhea" id="RHEA-COMP:10162"/>
        <dbReference type="Rhea" id="RHEA-COMP:10375"/>
        <dbReference type="ChEBI" id="CHEBI:33019"/>
        <dbReference type="ChEBI" id="CHEBI:57623"/>
        <dbReference type="ChEBI" id="CHEBI:74411"/>
        <dbReference type="ChEBI" id="CHEBI:74415"/>
        <dbReference type="EC" id="2.5.1.75"/>
    </reaction>
</comment>
<dbReference type="EC" id="2.5.1.75" evidence="10"/>
<evidence type="ECO:0000256" key="8">
    <source>
        <dbReference type="ARBA" id="ARBA00022842"/>
    </source>
</evidence>
<feature type="binding site" evidence="10">
    <location>
        <begin position="32"/>
        <end position="37"/>
    </location>
    <ligand>
        <name>substrate</name>
    </ligand>
</feature>
<keyword evidence="4 10" id="KW-0808">Transferase</keyword>
<comment type="subunit">
    <text evidence="10">Monomer.</text>
</comment>
<dbReference type="Gene3D" id="1.10.20.140">
    <property type="match status" value="1"/>
</dbReference>
<feature type="binding site" evidence="10">
    <location>
        <begin position="30"/>
        <end position="37"/>
    </location>
    <ligand>
        <name>ATP</name>
        <dbReference type="ChEBI" id="CHEBI:30616"/>
    </ligand>
</feature>
<comment type="similarity">
    <text evidence="3 10 13">Belongs to the IPP transferase family.</text>
</comment>
<evidence type="ECO:0000256" key="7">
    <source>
        <dbReference type="ARBA" id="ARBA00022840"/>
    </source>
</evidence>
<proteinExistence type="inferred from homology"/>
<evidence type="ECO:0000256" key="2">
    <source>
        <dbReference type="ARBA" id="ARBA00003213"/>
    </source>
</evidence>
<comment type="caution">
    <text evidence="14">The sequence shown here is derived from an EMBL/GenBank/DDBJ whole genome shotgun (WGS) entry which is preliminary data.</text>
</comment>
<evidence type="ECO:0000256" key="11">
    <source>
        <dbReference type="RuleBase" id="RU003783"/>
    </source>
</evidence>
<evidence type="ECO:0000256" key="13">
    <source>
        <dbReference type="RuleBase" id="RU003785"/>
    </source>
</evidence>
<evidence type="ECO:0000313" key="14">
    <source>
        <dbReference type="EMBL" id="OGN11470.1"/>
    </source>
</evidence>
<keyword evidence="8 10" id="KW-0460">Magnesium</keyword>
<feature type="site" description="Interaction with substrate tRNA" evidence="10">
    <location>
        <position position="174"/>
    </location>
</feature>
<dbReference type="GO" id="GO:0006400">
    <property type="term" value="P:tRNA modification"/>
    <property type="evidence" value="ECO:0007669"/>
    <property type="project" value="TreeGrafter"/>
</dbReference>
<evidence type="ECO:0000256" key="1">
    <source>
        <dbReference type="ARBA" id="ARBA00001946"/>
    </source>
</evidence>
<feature type="region of interest" description="Interaction with substrate tRNA" evidence="10">
    <location>
        <begin position="55"/>
        <end position="58"/>
    </location>
</feature>
<dbReference type="InterPro" id="IPR039657">
    <property type="entry name" value="Dimethylallyltransferase"/>
</dbReference>
<dbReference type="InterPro" id="IPR027417">
    <property type="entry name" value="P-loop_NTPase"/>
</dbReference>
<evidence type="ECO:0000256" key="4">
    <source>
        <dbReference type="ARBA" id="ARBA00022679"/>
    </source>
</evidence>
<comment type="cofactor">
    <cofactor evidence="1 10">
        <name>Mg(2+)</name>
        <dbReference type="ChEBI" id="CHEBI:18420"/>
    </cofactor>
</comment>
<comment type="caution">
    <text evidence="10">Lacks conserved residue(s) required for the propagation of feature annotation.</text>
</comment>
<dbReference type="NCBIfam" id="TIGR00174">
    <property type="entry name" value="miaA"/>
    <property type="match status" value="1"/>
</dbReference>
<evidence type="ECO:0000256" key="6">
    <source>
        <dbReference type="ARBA" id="ARBA00022741"/>
    </source>
</evidence>
<evidence type="ECO:0000256" key="12">
    <source>
        <dbReference type="RuleBase" id="RU003784"/>
    </source>
</evidence>
<evidence type="ECO:0000256" key="5">
    <source>
        <dbReference type="ARBA" id="ARBA00022694"/>
    </source>
</evidence>
<dbReference type="AlphaFoldDB" id="A0A1F8FFY8"/>
<dbReference type="Pfam" id="PF01745">
    <property type="entry name" value="IPT"/>
    <property type="match status" value="1"/>
</dbReference>
<evidence type="ECO:0000313" key="15">
    <source>
        <dbReference type="Proteomes" id="UP000178197"/>
    </source>
</evidence>
<dbReference type="PANTHER" id="PTHR11088">
    <property type="entry name" value="TRNA DIMETHYLALLYLTRANSFERASE"/>
    <property type="match status" value="1"/>
</dbReference>
<evidence type="ECO:0000256" key="3">
    <source>
        <dbReference type="ARBA" id="ARBA00005842"/>
    </source>
</evidence>
<gene>
    <name evidence="10" type="primary">miaA</name>
    <name evidence="14" type="ORF">A3C71_02330</name>
</gene>
<sequence length="344" mass="39509">MKIKDKSKKKGASFQQKAISARGRLIVIVGPTASGKTALSLKLAKKFKGEIVSADSRAIYKKLDIGTAKPEKDRNYESGVRNQRPISRRRLDMRLDMGVKNKYISEGIPHYLIDIVEPNEVLTLAQYKKLATTKILDIASRKKTPFLVGGTALYIYAVVDNWQIPEIPPNKKWRAKLEKQPAEKLYLQLLKKDPEAKNFIDPQNKRRIIRALEVISATKKPFSKQRTKGPPLFDVLVIGVKKSPAQIKTLIALRTRKMIKAGLVKEVTEILKKYSPKLPAFSGIHYKEIISYLKKEITLPKAIKLINKNDEQLVRRQMTWFKKDHRIKWTKNYRQAKVLVKKFL</sequence>
<dbReference type="GO" id="GO:0052381">
    <property type="term" value="F:tRNA dimethylallyltransferase activity"/>
    <property type="evidence" value="ECO:0007669"/>
    <property type="project" value="UniProtKB-UniRule"/>
</dbReference>
<dbReference type="PANTHER" id="PTHR11088:SF60">
    <property type="entry name" value="TRNA DIMETHYLALLYLTRANSFERASE"/>
    <property type="match status" value="1"/>
</dbReference>
<accession>A0A1F8FFY8</accession>
<dbReference type="Proteomes" id="UP000178197">
    <property type="component" value="Unassembled WGS sequence"/>
</dbReference>
<keyword evidence="5 10" id="KW-0819">tRNA processing</keyword>
<dbReference type="EMBL" id="MGJT01000031">
    <property type="protein sequence ID" value="OGN11470.1"/>
    <property type="molecule type" value="Genomic_DNA"/>
</dbReference>
<dbReference type="Gene3D" id="3.40.50.300">
    <property type="entry name" value="P-loop containing nucleotide triphosphate hydrolases"/>
    <property type="match status" value="1"/>
</dbReference>
<organism evidence="14 15">
    <name type="scientific">Candidatus Yanofskybacteria bacterium RIFCSPHIGHO2_02_FULL_43_15c</name>
    <dbReference type="NCBI Taxonomy" id="1802679"/>
    <lineage>
        <taxon>Bacteria</taxon>
        <taxon>Candidatus Yanofskyibacteriota</taxon>
    </lineage>
</organism>
<dbReference type="SUPFAM" id="SSF52540">
    <property type="entry name" value="P-loop containing nucleoside triphosphate hydrolases"/>
    <property type="match status" value="1"/>
</dbReference>
<reference evidence="14 15" key="1">
    <citation type="journal article" date="2016" name="Nat. Commun.">
        <title>Thousands of microbial genomes shed light on interconnected biogeochemical processes in an aquifer system.</title>
        <authorList>
            <person name="Anantharaman K."/>
            <person name="Brown C.T."/>
            <person name="Hug L.A."/>
            <person name="Sharon I."/>
            <person name="Castelle C.J."/>
            <person name="Probst A.J."/>
            <person name="Thomas B.C."/>
            <person name="Singh A."/>
            <person name="Wilkins M.J."/>
            <person name="Karaoz U."/>
            <person name="Brodie E.L."/>
            <person name="Williams K.H."/>
            <person name="Hubbard S.S."/>
            <person name="Banfield J.F."/>
        </authorList>
    </citation>
    <scope>NUCLEOTIDE SEQUENCE [LARGE SCALE GENOMIC DNA]</scope>
</reference>
<comment type="function">
    <text evidence="2 10 12">Catalyzes the transfer of a dimethylallyl group onto the adenine at position 37 in tRNAs that read codons beginning with uridine, leading to the formation of N6-(dimethylallyl)adenosine (i(6)A).</text>
</comment>
<feature type="site" description="Interaction with substrate tRNA" evidence="10">
    <location>
        <position position="151"/>
    </location>
</feature>
<evidence type="ECO:0000256" key="10">
    <source>
        <dbReference type="HAMAP-Rule" id="MF_00185"/>
    </source>
</evidence>